<evidence type="ECO:0000256" key="2">
    <source>
        <dbReference type="ARBA" id="ARBA00010122"/>
    </source>
</evidence>
<dbReference type="Proteomes" id="UP000241771">
    <property type="component" value="Unassembled WGS sequence"/>
</dbReference>
<keyword evidence="5 9" id="KW-0418">Kinase</keyword>
<dbReference type="GO" id="GO:0009089">
    <property type="term" value="P:lysine biosynthetic process via diaminopimelate"/>
    <property type="evidence" value="ECO:0007669"/>
    <property type="project" value="UniProtKB-UniPathway"/>
</dbReference>
<feature type="binding site" evidence="8">
    <location>
        <position position="291"/>
    </location>
    <ligand>
        <name>ATP</name>
        <dbReference type="ChEBI" id="CHEBI:30616"/>
    </ligand>
</feature>
<gene>
    <name evidence="12" type="ORF">C9I98_25355</name>
</gene>
<dbReference type="OrthoDB" id="9799110at2"/>
<evidence type="ECO:0000256" key="8">
    <source>
        <dbReference type="PIRSR" id="PIRSR000726-1"/>
    </source>
</evidence>
<comment type="caution">
    <text evidence="12">The sequence shown here is derived from an EMBL/GenBank/DDBJ whole genome shotgun (WGS) entry which is preliminary data.</text>
</comment>
<evidence type="ECO:0000313" key="12">
    <source>
        <dbReference type="EMBL" id="PSW10235.1"/>
    </source>
</evidence>
<evidence type="ECO:0000256" key="3">
    <source>
        <dbReference type="ARBA" id="ARBA00022679"/>
    </source>
</evidence>
<dbReference type="Gene3D" id="1.20.120.1320">
    <property type="entry name" value="Aspartokinase, catalytic domain"/>
    <property type="match status" value="1"/>
</dbReference>
<dbReference type="UniPathway" id="UPA00050">
    <property type="reaction ID" value="UER00461"/>
</dbReference>
<accession>A0A2T3N9Q5</accession>
<dbReference type="NCBIfam" id="TIGR00657">
    <property type="entry name" value="asp_kinases"/>
    <property type="match status" value="1"/>
</dbReference>
<keyword evidence="13" id="KW-1185">Reference proteome</keyword>
<evidence type="ECO:0000256" key="1">
    <source>
        <dbReference type="ARBA" id="ARBA00004766"/>
    </source>
</evidence>
<dbReference type="CDD" id="cd04917">
    <property type="entry name" value="ACT_AKiii-LysC-EC_2"/>
    <property type="match status" value="1"/>
</dbReference>
<evidence type="ECO:0000259" key="11">
    <source>
        <dbReference type="PROSITE" id="PS51671"/>
    </source>
</evidence>
<keyword evidence="4 8" id="KW-0547">Nucleotide-binding</keyword>
<organism evidence="12 13">
    <name type="scientific">Photobacterium sanctipauli</name>
    <dbReference type="NCBI Taxonomy" id="1342794"/>
    <lineage>
        <taxon>Bacteria</taxon>
        <taxon>Pseudomonadati</taxon>
        <taxon>Pseudomonadota</taxon>
        <taxon>Gammaproteobacteria</taxon>
        <taxon>Vibrionales</taxon>
        <taxon>Vibrionaceae</taxon>
        <taxon>Photobacterium</taxon>
    </lineage>
</organism>
<dbReference type="NCBIfam" id="NF006570">
    <property type="entry name" value="PRK09084.1"/>
    <property type="match status" value="1"/>
</dbReference>
<dbReference type="EC" id="2.7.2.4" evidence="9"/>
<dbReference type="Gene3D" id="3.30.70.260">
    <property type="match status" value="2"/>
</dbReference>
<dbReference type="InterPro" id="IPR018042">
    <property type="entry name" value="Aspartate_kinase_CS"/>
</dbReference>
<keyword evidence="10" id="KW-0028">Amino-acid biosynthesis</keyword>
<evidence type="ECO:0000256" key="7">
    <source>
        <dbReference type="ARBA" id="ARBA00047872"/>
    </source>
</evidence>
<dbReference type="Gene3D" id="3.40.1160.10">
    <property type="entry name" value="Acetylglutamate kinase-like"/>
    <property type="match status" value="1"/>
</dbReference>
<dbReference type="InterPro" id="IPR045865">
    <property type="entry name" value="ACT-like_dom_sf"/>
</dbReference>
<feature type="binding site" evidence="8">
    <location>
        <position position="286"/>
    </location>
    <ligand>
        <name>ATP</name>
        <dbReference type="ChEBI" id="CHEBI:30616"/>
    </ligand>
</feature>
<dbReference type="PROSITE" id="PS51671">
    <property type="entry name" value="ACT"/>
    <property type="match status" value="1"/>
</dbReference>
<dbReference type="UniPathway" id="UPA00051">
    <property type="reaction ID" value="UER00462"/>
</dbReference>
<dbReference type="GO" id="GO:0009090">
    <property type="term" value="P:homoserine biosynthetic process"/>
    <property type="evidence" value="ECO:0007669"/>
    <property type="project" value="TreeGrafter"/>
</dbReference>
<dbReference type="PIRSF" id="PIRSF000726">
    <property type="entry name" value="Asp_kin"/>
    <property type="match status" value="1"/>
</dbReference>
<dbReference type="InterPro" id="IPR042199">
    <property type="entry name" value="AsparK_Bifunc_asparK/hSer_DH"/>
</dbReference>
<dbReference type="PANTHER" id="PTHR21499:SF59">
    <property type="entry name" value="ASPARTOKINASE"/>
    <property type="match status" value="1"/>
</dbReference>
<evidence type="ECO:0000256" key="10">
    <source>
        <dbReference type="RuleBase" id="RU004249"/>
    </source>
</evidence>
<dbReference type="GO" id="GO:0004072">
    <property type="term" value="F:aspartate kinase activity"/>
    <property type="evidence" value="ECO:0007669"/>
    <property type="project" value="UniProtKB-EC"/>
</dbReference>
<dbReference type="GO" id="GO:0005524">
    <property type="term" value="F:ATP binding"/>
    <property type="evidence" value="ECO:0007669"/>
    <property type="project" value="UniProtKB-KW"/>
</dbReference>
<dbReference type="Pfam" id="PF22468">
    <property type="entry name" value="ACT_9"/>
    <property type="match status" value="2"/>
</dbReference>
<feature type="domain" description="ACT" evidence="11">
    <location>
        <begin position="372"/>
        <end position="447"/>
    </location>
</feature>
<name>A0A2T3N9Q5_9GAMM</name>
<dbReference type="InterPro" id="IPR054352">
    <property type="entry name" value="ACT_Aspartokinase"/>
</dbReference>
<dbReference type="InterPro" id="IPR036393">
    <property type="entry name" value="AceGlu_kinase-like_sf"/>
</dbReference>
<comment type="pathway">
    <text evidence="10">Amino-acid biosynthesis; L-methionine biosynthesis via de novo pathway; L-homoserine from L-aspartate: step 1/3.</text>
</comment>
<dbReference type="PANTHER" id="PTHR21499">
    <property type="entry name" value="ASPARTATE KINASE"/>
    <property type="match status" value="1"/>
</dbReference>
<dbReference type="Pfam" id="PF00696">
    <property type="entry name" value="AA_kinase"/>
    <property type="match status" value="1"/>
</dbReference>
<dbReference type="NCBIfam" id="TIGR00656">
    <property type="entry name" value="asp_kin_monofn"/>
    <property type="match status" value="1"/>
</dbReference>
<evidence type="ECO:0000256" key="9">
    <source>
        <dbReference type="RuleBase" id="RU003448"/>
    </source>
</evidence>
<reference evidence="12 13" key="1">
    <citation type="submission" date="2018-01" db="EMBL/GenBank/DDBJ databases">
        <title>Whole genome sequencing of Histamine producing bacteria.</title>
        <authorList>
            <person name="Butler K."/>
        </authorList>
    </citation>
    <scope>NUCLEOTIDE SEQUENCE [LARGE SCALE GENOMIC DNA]</scope>
    <source>
        <strain evidence="12 13">DSM 100436</strain>
    </source>
</reference>
<dbReference type="AlphaFoldDB" id="A0A2T3N9Q5"/>
<evidence type="ECO:0000256" key="6">
    <source>
        <dbReference type="ARBA" id="ARBA00022840"/>
    </source>
</evidence>
<evidence type="ECO:0000313" key="13">
    <source>
        <dbReference type="Proteomes" id="UP000241771"/>
    </source>
</evidence>
<dbReference type="InterPro" id="IPR001048">
    <property type="entry name" value="Asp/Glu/Uridylate_kinase"/>
</dbReference>
<feature type="binding site" evidence="8">
    <location>
        <begin position="280"/>
        <end position="281"/>
    </location>
    <ligand>
        <name>ATP</name>
        <dbReference type="ChEBI" id="CHEBI:30616"/>
    </ligand>
</feature>
<comment type="similarity">
    <text evidence="2 9">Belongs to the aspartokinase family.</text>
</comment>
<keyword evidence="3 9" id="KW-0808">Transferase</keyword>
<evidence type="ECO:0000256" key="5">
    <source>
        <dbReference type="ARBA" id="ARBA00022777"/>
    </source>
</evidence>
<proteinExistence type="inferred from homology"/>
<dbReference type="GO" id="GO:0009088">
    <property type="term" value="P:threonine biosynthetic process"/>
    <property type="evidence" value="ECO:0007669"/>
    <property type="project" value="UniProtKB-UniPathway"/>
</dbReference>
<dbReference type="InterPro" id="IPR001341">
    <property type="entry name" value="Asp_kinase"/>
</dbReference>
<comment type="pathway">
    <text evidence="1 10">Amino-acid biosynthesis; L-lysine biosynthesis via DAP pathway; (S)-tetrahydrodipicolinate from L-aspartate: step 1/4.</text>
</comment>
<feature type="binding site" evidence="8">
    <location>
        <position position="177"/>
    </location>
    <ligand>
        <name>substrate</name>
    </ligand>
</feature>
<dbReference type="EMBL" id="PYMA01000028">
    <property type="protein sequence ID" value="PSW10235.1"/>
    <property type="molecule type" value="Genomic_DNA"/>
</dbReference>
<dbReference type="FunFam" id="3.30.70.260:FF:000017">
    <property type="entry name" value="Aspartokinase"/>
    <property type="match status" value="1"/>
</dbReference>
<dbReference type="InterPro" id="IPR047962">
    <property type="entry name" value="LysC_ACT_2"/>
</dbReference>
<dbReference type="SUPFAM" id="SSF53633">
    <property type="entry name" value="Carbamate kinase-like"/>
    <property type="match status" value="1"/>
</dbReference>
<evidence type="ECO:0000256" key="4">
    <source>
        <dbReference type="ARBA" id="ARBA00022741"/>
    </source>
</evidence>
<dbReference type="InterPro" id="IPR005260">
    <property type="entry name" value="Asp_kin_monofn"/>
</dbReference>
<dbReference type="UniPathway" id="UPA00034">
    <property type="reaction ID" value="UER00015"/>
</dbReference>
<sequence>MNRWGASGVVVNYILPFCSPDVFCRDTYPEPPVNLLRFFALFTGRLVLSFVENNFTVPPPITVAKFGGTSVADHAAMSRSAKIIKDNPATKVVLISACSGVTNLLVELANGIADNEQRSQRLQQLHTTHQSIIDQLDEPQAVTSQIDQLLGSVATLAEQAAQAPSVQLTDHLVAHGELLSTYLFTQILCEMGATAQRFDIRQVMRTDSQFGKAIPDIDTISQLAKEHLQPLLADDQVVISQGFIGSEPNGITTTLGRGGSDYSAALVAEAIKAETLEIWTDVPGMYSTDPRITANAKPINEISFSEASEMANFGAKILHPSTLLPAVRQQIPVFIGSSKAPEQGGTWIRDKVTEAPLFRALALRCNQTMVTLTSLNMFHAYGFLAEVFRILAEHKVSVDLITTSEVSVSLTLDQTDTSGGAPSLPPAALEALSQLCRVEVEQDLCLVALIGNQMSETKGSAKQVFATLEDFNLRMICYGASPHNLCFLVKTNDSKQVVKALHQELFE</sequence>
<keyword evidence="6 8" id="KW-0067">ATP-binding</keyword>
<dbReference type="InterPro" id="IPR002912">
    <property type="entry name" value="ACT_dom"/>
</dbReference>
<comment type="catalytic activity">
    <reaction evidence="7 9">
        <text>L-aspartate + ATP = 4-phospho-L-aspartate + ADP</text>
        <dbReference type="Rhea" id="RHEA:23776"/>
        <dbReference type="ChEBI" id="CHEBI:29991"/>
        <dbReference type="ChEBI" id="CHEBI:30616"/>
        <dbReference type="ChEBI" id="CHEBI:57535"/>
        <dbReference type="ChEBI" id="CHEBI:456216"/>
        <dbReference type="EC" id="2.7.2.4"/>
    </reaction>
</comment>
<protein>
    <recommendedName>
        <fullName evidence="9">Aspartokinase</fullName>
        <ecNumber evidence="9">2.7.2.4</ecNumber>
    </recommendedName>
</protein>
<dbReference type="PROSITE" id="PS00324">
    <property type="entry name" value="ASPARTOKINASE"/>
    <property type="match status" value="1"/>
</dbReference>
<comment type="pathway">
    <text evidence="10">Amino-acid biosynthesis; L-threonine biosynthesis; L-threonine from L-aspartate: step 1/5.</text>
</comment>
<feature type="binding site" evidence="8">
    <location>
        <begin position="65"/>
        <end position="68"/>
    </location>
    <ligand>
        <name>ATP</name>
        <dbReference type="ChEBI" id="CHEBI:30616"/>
    </ligand>
</feature>
<dbReference type="GO" id="GO:0005829">
    <property type="term" value="C:cytosol"/>
    <property type="evidence" value="ECO:0007669"/>
    <property type="project" value="TreeGrafter"/>
</dbReference>
<dbReference type="SUPFAM" id="SSF55021">
    <property type="entry name" value="ACT-like"/>
    <property type="match status" value="2"/>
</dbReference>
<feature type="binding site" evidence="8">
    <location>
        <position position="102"/>
    </location>
    <ligand>
        <name>substrate</name>
    </ligand>
</feature>